<proteinExistence type="predicted"/>
<gene>
    <name evidence="1" type="ORF">VNO78_07717</name>
</gene>
<reference evidence="1 2" key="1">
    <citation type="submission" date="2024-01" db="EMBL/GenBank/DDBJ databases">
        <title>The genomes of 5 underutilized Papilionoideae crops provide insights into root nodulation and disease resistanc.</title>
        <authorList>
            <person name="Jiang F."/>
        </authorList>
    </citation>
    <scope>NUCLEOTIDE SEQUENCE [LARGE SCALE GENOMIC DNA]</scope>
    <source>
        <strain evidence="1">DUOXIRENSHENG_FW03</strain>
        <tissue evidence="1">Leaves</tissue>
    </source>
</reference>
<sequence>MFSPQKPSGSRLNRHPSLLADVLANLLVCHMHGCWLVCLRICLLIGMLARLPSCVYLPMCLHVSLPTSVSATCIPVDLLVDMPPCLSAYLPAYLFASVPTEVSAC</sequence>
<dbReference type="AlphaFoldDB" id="A0AAN9SWM4"/>
<protein>
    <submittedName>
        <fullName evidence="1">Uncharacterized protein</fullName>
    </submittedName>
</protein>
<name>A0AAN9SWM4_PSOTE</name>
<organism evidence="1 2">
    <name type="scientific">Psophocarpus tetragonolobus</name>
    <name type="common">Winged bean</name>
    <name type="synonym">Dolichos tetragonolobus</name>
    <dbReference type="NCBI Taxonomy" id="3891"/>
    <lineage>
        <taxon>Eukaryota</taxon>
        <taxon>Viridiplantae</taxon>
        <taxon>Streptophyta</taxon>
        <taxon>Embryophyta</taxon>
        <taxon>Tracheophyta</taxon>
        <taxon>Spermatophyta</taxon>
        <taxon>Magnoliopsida</taxon>
        <taxon>eudicotyledons</taxon>
        <taxon>Gunneridae</taxon>
        <taxon>Pentapetalae</taxon>
        <taxon>rosids</taxon>
        <taxon>fabids</taxon>
        <taxon>Fabales</taxon>
        <taxon>Fabaceae</taxon>
        <taxon>Papilionoideae</taxon>
        <taxon>50 kb inversion clade</taxon>
        <taxon>NPAAA clade</taxon>
        <taxon>indigoferoid/millettioid clade</taxon>
        <taxon>Phaseoleae</taxon>
        <taxon>Psophocarpus</taxon>
    </lineage>
</organism>
<comment type="caution">
    <text evidence="1">The sequence shown here is derived from an EMBL/GenBank/DDBJ whole genome shotgun (WGS) entry which is preliminary data.</text>
</comment>
<accession>A0AAN9SWM4</accession>
<keyword evidence="2" id="KW-1185">Reference proteome</keyword>
<dbReference type="Proteomes" id="UP001386955">
    <property type="component" value="Unassembled WGS sequence"/>
</dbReference>
<evidence type="ECO:0000313" key="1">
    <source>
        <dbReference type="EMBL" id="KAK7406100.1"/>
    </source>
</evidence>
<evidence type="ECO:0000313" key="2">
    <source>
        <dbReference type="Proteomes" id="UP001386955"/>
    </source>
</evidence>
<dbReference type="EMBL" id="JAYMYS010000002">
    <property type="protein sequence ID" value="KAK7406100.1"/>
    <property type="molecule type" value="Genomic_DNA"/>
</dbReference>